<comment type="subcellular location">
    <subcellularLocation>
        <location evidence="6">Membrane</location>
        <topology evidence="6">Lipid-anchor</topology>
    </subcellularLocation>
</comment>
<dbReference type="STRING" id="670386.D3B6V8"/>
<evidence type="ECO:0000313" key="8">
    <source>
        <dbReference type="EMBL" id="EFA82501.1"/>
    </source>
</evidence>
<evidence type="ECO:0000256" key="6">
    <source>
        <dbReference type="RuleBase" id="RU367128"/>
    </source>
</evidence>
<dbReference type="AlphaFoldDB" id="D3B6V8"/>
<proteinExistence type="inferred from homology"/>
<name>D3B6V8_HETP5</name>
<dbReference type="Gene3D" id="3.40.50.300">
    <property type="entry name" value="P-loop containing nucleotide triphosphate hydrolases"/>
    <property type="match status" value="1"/>
</dbReference>
<dbReference type="SMART" id="SM00175">
    <property type="entry name" value="RAB"/>
    <property type="match status" value="1"/>
</dbReference>
<dbReference type="GO" id="GO:0003924">
    <property type="term" value="F:GTPase activity"/>
    <property type="evidence" value="ECO:0007669"/>
    <property type="project" value="UniProtKB-UniRule"/>
</dbReference>
<dbReference type="InterPro" id="IPR030697">
    <property type="entry name" value="Rab29/Rab38/Rab32"/>
</dbReference>
<dbReference type="GO" id="GO:0005764">
    <property type="term" value="C:lysosome"/>
    <property type="evidence" value="ECO:0007669"/>
    <property type="project" value="TreeGrafter"/>
</dbReference>
<accession>D3B6V8</accession>
<dbReference type="GO" id="GO:0008333">
    <property type="term" value="P:endosome to lysosome transport"/>
    <property type="evidence" value="ECO:0007669"/>
    <property type="project" value="TreeGrafter"/>
</dbReference>
<sequence length="218" mass="24396">MDAIGGDQVQQHLYKILVIGDYAVGKTSIIKRYCTGMFSPNYKLTIGVDFAVKEVQWDKNTTVSLQLWDIAGHERFGTMTRVYYKYAIAAIIVFDLGRPTTFEAVTKWRDDINSKVVLGNQQPIPVLLLANKCDMKDSSIDKAMLDNFVKEHNFIGWFPTSAQSNINIDEAMMFLTGKVLEVAKTNQPPKQEENTLNLTASDKSQNNNKNNNGGGCCT</sequence>
<dbReference type="Proteomes" id="UP000001396">
    <property type="component" value="Unassembled WGS sequence"/>
</dbReference>
<evidence type="ECO:0000256" key="2">
    <source>
        <dbReference type="ARBA" id="ARBA00022741"/>
    </source>
</evidence>
<comment type="function">
    <text evidence="6">The small GTPases Rab are key regulators in vesicle trafficking.</text>
</comment>
<dbReference type="EMBL" id="ADBJ01000018">
    <property type="protein sequence ID" value="EFA82501.1"/>
    <property type="molecule type" value="Genomic_DNA"/>
</dbReference>
<protein>
    <recommendedName>
        <fullName evidence="6">Ras-related protein Rab</fullName>
    </recommendedName>
</protein>
<feature type="region of interest" description="Disordered" evidence="7">
    <location>
        <begin position="186"/>
        <end position="218"/>
    </location>
</feature>
<evidence type="ECO:0000256" key="1">
    <source>
        <dbReference type="ARBA" id="ARBA00006270"/>
    </source>
</evidence>
<keyword evidence="3 6" id="KW-0342">GTP-binding</keyword>
<dbReference type="InParanoid" id="D3B6V8"/>
<dbReference type="NCBIfam" id="TIGR00231">
    <property type="entry name" value="small_GTP"/>
    <property type="match status" value="1"/>
</dbReference>
<evidence type="ECO:0000256" key="7">
    <source>
        <dbReference type="SAM" id="MobiDB-lite"/>
    </source>
</evidence>
<dbReference type="GO" id="GO:0045335">
    <property type="term" value="C:phagocytic vesicle"/>
    <property type="evidence" value="ECO:0007669"/>
    <property type="project" value="TreeGrafter"/>
</dbReference>
<keyword evidence="2 6" id="KW-0547">Nucleotide-binding</keyword>
<dbReference type="SMART" id="SM00176">
    <property type="entry name" value="RAN"/>
    <property type="match status" value="1"/>
</dbReference>
<evidence type="ECO:0000256" key="5">
    <source>
        <dbReference type="ARBA" id="ARBA00023289"/>
    </source>
</evidence>
<dbReference type="OMA" id="HTKINLQ"/>
<dbReference type="SMART" id="SM00173">
    <property type="entry name" value="RAS"/>
    <property type="match status" value="1"/>
</dbReference>
<feature type="compositionally biased region" description="Polar residues" evidence="7">
    <location>
        <begin position="186"/>
        <end position="205"/>
    </location>
</feature>
<dbReference type="GO" id="GO:0090385">
    <property type="term" value="P:phagosome-lysosome fusion"/>
    <property type="evidence" value="ECO:0007669"/>
    <property type="project" value="TreeGrafter"/>
</dbReference>
<dbReference type="GO" id="GO:0016020">
    <property type="term" value="C:membrane"/>
    <property type="evidence" value="ECO:0007669"/>
    <property type="project" value="UniProtKB-SubCell"/>
</dbReference>
<dbReference type="GO" id="GO:0005525">
    <property type="term" value="F:GTP binding"/>
    <property type="evidence" value="ECO:0007669"/>
    <property type="project" value="UniProtKB-UniRule"/>
</dbReference>
<dbReference type="GO" id="GO:0005802">
    <property type="term" value="C:trans-Golgi network"/>
    <property type="evidence" value="ECO:0007669"/>
    <property type="project" value="UniProtKB-UniRule"/>
</dbReference>
<evidence type="ECO:0000256" key="3">
    <source>
        <dbReference type="ARBA" id="ARBA00023134"/>
    </source>
</evidence>
<organism evidence="8 9">
    <name type="scientific">Heterostelium pallidum (strain ATCC 26659 / Pp 5 / PN500)</name>
    <name type="common">Cellular slime mold</name>
    <name type="synonym">Polysphondylium pallidum</name>
    <dbReference type="NCBI Taxonomy" id="670386"/>
    <lineage>
        <taxon>Eukaryota</taxon>
        <taxon>Amoebozoa</taxon>
        <taxon>Evosea</taxon>
        <taxon>Eumycetozoa</taxon>
        <taxon>Dictyostelia</taxon>
        <taxon>Acytosteliales</taxon>
        <taxon>Acytosteliaceae</taxon>
        <taxon>Heterostelium</taxon>
    </lineage>
</organism>
<dbReference type="SMART" id="SM00174">
    <property type="entry name" value="RHO"/>
    <property type="match status" value="1"/>
</dbReference>
<dbReference type="PROSITE" id="PS51419">
    <property type="entry name" value="RAB"/>
    <property type="match status" value="1"/>
</dbReference>
<dbReference type="CDD" id="cd04107">
    <property type="entry name" value="Rab32_Rab38"/>
    <property type="match status" value="1"/>
</dbReference>
<comment type="similarity">
    <text evidence="1 6">Belongs to the small GTPase superfamily. Rab family.</text>
</comment>
<dbReference type="GeneID" id="31359676"/>
<gene>
    <name evidence="8" type="primary">rab32B</name>
    <name evidence="8" type="ORF">PPL_04189</name>
</gene>
<comment type="caution">
    <text evidence="8">The sequence shown here is derived from an EMBL/GenBank/DDBJ whole genome shotgun (WGS) entry which is preliminary data.</text>
</comment>
<dbReference type="PROSITE" id="PS51421">
    <property type="entry name" value="RAS"/>
    <property type="match status" value="1"/>
</dbReference>
<keyword evidence="6" id="KW-0472">Membrane</keyword>
<evidence type="ECO:0000256" key="4">
    <source>
        <dbReference type="ARBA" id="ARBA00023288"/>
    </source>
</evidence>
<keyword evidence="4 6" id="KW-0449">Lipoprotein</keyword>
<dbReference type="InterPro" id="IPR005225">
    <property type="entry name" value="Small_GTP-bd"/>
</dbReference>
<dbReference type="PANTHER" id="PTHR47981">
    <property type="entry name" value="RAB FAMILY"/>
    <property type="match status" value="1"/>
</dbReference>
<dbReference type="InterPro" id="IPR001806">
    <property type="entry name" value="Small_GTPase"/>
</dbReference>
<dbReference type="FunFam" id="3.40.50.300:FF:002133">
    <property type="entry name" value="Ras family protein"/>
    <property type="match status" value="1"/>
</dbReference>
<dbReference type="PRINTS" id="PR00449">
    <property type="entry name" value="RASTRNSFRMNG"/>
</dbReference>
<dbReference type="RefSeq" id="XP_020434618.1">
    <property type="nucleotide sequence ID" value="XM_020575098.1"/>
</dbReference>
<dbReference type="GO" id="GO:0005770">
    <property type="term" value="C:late endosome"/>
    <property type="evidence" value="ECO:0007669"/>
    <property type="project" value="TreeGrafter"/>
</dbReference>
<evidence type="ECO:0000313" key="9">
    <source>
        <dbReference type="Proteomes" id="UP000001396"/>
    </source>
</evidence>
<keyword evidence="9" id="KW-1185">Reference proteome</keyword>
<dbReference type="SUPFAM" id="SSF52540">
    <property type="entry name" value="P-loop containing nucleoside triphosphate hydrolases"/>
    <property type="match status" value="1"/>
</dbReference>
<dbReference type="Pfam" id="PF00071">
    <property type="entry name" value="Ras"/>
    <property type="match status" value="1"/>
</dbReference>
<reference evidence="8 9" key="1">
    <citation type="journal article" date="2011" name="Genome Res.">
        <title>Phylogeny-wide analysis of social amoeba genomes highlights ancient origins for complex intercellular communication.</title>
        <authorList>
            <person name="Heidel A.J."/>
            <person name="Lawal H.M."/>
            <person name="Felder M."/>
            <person name="Schilde C."/>
            <person name="Helps N.R."/>
            <person name="Tunggal B."/>
            <person name="Rivero F."/>
            <person name="John U."/>
            <person name="Schleicher M."/>
            <person name="Eichinger L."/>
            <person name="Platzer M."/>
            <person name="Noegel A.A."/>
            <person name="Schaap P."/>
            <person name="Gloeckner G."/>
        </authorList>
    </citation>
    <scope>NUCLEOTIDE SEQUENCE [LARGE SCALE GENOMIC DNA]</scope>
    <source>
        <strain evidence="9">ATCC 26659 / Pp 5 / PN500</strain>
    </source>
</reference>
<dbReference type="InterPro" id="IPR027417">
    <property type="entry name" value="P-loop_NTPase"/>
</dbReference>
<dbReference type="PANTHER" id="PTHR47981:SF39">
    <property type="entry name" value="RAS-RELATED PROTEIN RAB"/>
    <property type="match status" value="1"/>
</dbReference>
<keyword evidence="5 6" id="KW-0636">Prenylation</keyword>